<comment type="caution">
    <text evidence="5">The sequence shown here is derived from an EMBL/GenBank/DDBJ whole genome shotgun (WGS) entry which is preliminary data.</text>
</comment>
<keyword evidence="2 3" id="KW-0807">Transducer</keyword>
<dbReference type="EMBL" id="RSEJ01000011">
    <property type="protein sequence ID" value="NBI53332.1"/>
    <property type="molecule type" value="Genomic_DNA"/>
</dbReference>
<dbReference type="Gene3D" id="1.10.287.950">
    <property type="entry name" value="Methyl-accepting chemotaxis protein"/>
    <property type="match status" value="1"/>
</dbReference>
<feature type="domain" description="Methyl-accepting transducer" evidence="4">
    <location>
        <begin position="35"/>
        <end position="271"/>
    </location>
</feature>
<gene>
    <name evidence="5" type="ORF">EIZ48_12160</name>
</gene>
<reference evidence="5 6" key="1">
    <citation type="journal article" date="2017" name="Int. J. Syst. Evol. Microbiol.">
        <title>Photobacterium alginatilyticum sp. nov., a marine bacterium isolated from bottom seawater.</title>
        <authorList>
            <person name="Wang X."/>
            <person name="Wang Y."/>
            <person name="Yang X."/>
            <person name="Sun H."/>
            <person name="Li B."/>
            <person name="Zhang X.H."/>
        </authorList>
    </citation>
    <scope>NUCLEOTIDE SEQUENCE [LARGE SCALE GENOMIC DNA]</scope>
    <source>
        <strain evidence="5 6">P03D4</strain>
    </source>
</reference>
<evidence type="ECO:0000313" key="5">
    <source>
        <dbReference type="EMBL" id="NBI53332.1"/>
    </source>
</evidence>
<dbReference type="PANTHER" id="PTHR32089:SF112">
    <property type="entry name" value="LYSOZYME-LIKE PROTEIN-RELATED"/>
    <property type="match status" value="1"/>
</dbReference>
<dbReference type="Pfam" id="PF00015">
    <property type="entry name" value="MCPsignal"/>
    <property type="match status" value="1"/>
</dbReference>
<keyword evidence="6" id="KW-1185">Reference proteome</keyword>
<accession>A0ABW9YHN8</accession>
<evidence type="ECO:0000256" key="3">
    <source>
        <dbReference type="PROSITE-ProRule" id="PRU00284"/>
    </source>
</evidence>
<proteinExistence type="predicted"/>
<dbReference type="InterPro" id="IPR004089">
    <property type="entry name" value="MCPsignal_dom"/>
</dbReference>
<comment type="subcellular location">
    <subcellularLocation>
        <location evidence="1">Membrane</location>
    </subcellularLocation>
</comment>
<dbReference type="PROSITE" id="PS50111">
    <property type="entry name" value="CHEMOTAXIS_TRANSDUC_2"/>
    <property type="match status" value="1"/>
</dbReference>
<dbReference type="RefSeq" id="WP_160651592.1">
    <property type="nucleotide sequence ID" value="NZ_RSEJ01000011.1"/>
</dbReference>
<sequence length="299" mass="32087">MLKLFSAPIPEHQTVIDKAELEALKTKASLLDQLKENQPLAIARQIATNAGNVNKASAKRLEAINHNFELIEDFINQSSEIESLSNDSFDAASQTAATSTQSIKQLRSLSENINSSKISISEFTELLSSLDGNNKNIGQLVESIKGIADQTNLLALNAAIEAARAGEHGRGFAVVADEVRSLANTANQSADKINSEMNTIMDISASIISKQKGMTDIINSSVDLAEVTLEDIESLVAMANQSKGAVETVIARVQQQLVNSATIQTNMQQLVEETRSAAVLSSTNHELGESLTQELAVLK</sequence>
<name>A0ABW9YHN8_9GAMM</name>
<dbReference type="SUPFAM" id="SSF58104">
    <property type="entry name" value="Methyl-accepting chemotaxis protein (MCP) signaling domain"/>
    <property type="match status" value="1"/>
</dbReference>
<protein>
    <submittedName>
        <fullName evidence="5">Chemotaxis protein</fullName>
    </submittedName>
</protein>
<dbReference type="SMART" id="SM00283">
    <property type="entry name" value="MA"/>
    <property type="match status" value="1"/>
</dbReference>
<evidence type="ECO:0000259" key="4">
    <source>
        <dbReference type="PROSITE" id="PS50111"/>
    </source>
</evidence>
<evidence type="ECO:0000256" key="1">
    <source>
        <dbReference type="ARBA" id="ARBA00004370"/>
    </source>
</evidence>
<dbReference type="PANTHER" id="PTHR32089">
    <property type="entry name" value="METHYL-ACCEPTING CHEMOTAXIS PROTEIN MCPB"/>
    <property type="match status" value="1"/>
</dbReference>
<organism evidence="5 6">
    <name type="scientific">Photobacterium alginatilyticum</name>
    <dbReference type="NCBI Taxonomy" id="1775171"/>
    <lineage>
        <taxon>Bacteria</taxon>
        <taxon>Pseudomonadati</taxon>
        <taxon>Pseudomonadota</taxon>
        <taxon>Gammaproteobacteria</taxon>
        <taxon>Vibrionales</taxon>
        <taxon>Vibrionaceae</taxon>
        <taxon>Photobacterium</taxon>
    </lineage>
</organism>
<dbReference type="Proteomes" id="UP000738517">
    <property type="component" value="Unassembled WGS sequence"/>
</dbReference>
<evidence type="ECO:0000256" key="2">
    <source>
        <dbReference type="ARBA" id="ARBA00023224"/>
    </source>
</evidence>
<evidence type="ECO:0000313" key="6">
    <source>
        <dbReference type="Proteomes" id="UP000738517"/>
    </source>
</evidence>